<dbReference type="InterPro" id="IPR036705">
    <property type="entry name" value="Ribosyl_crysJ1_sf"/>
</dbReference>
<evidence type="ECO:0000313" key="4">
    <source>
        <dbReference type="Proteomes" id="UP000595481"/>
    </source>
</evidence>
<sequence length="340" mass="36261">MTPSSSTSLLQQRILGCLYGQAVGDAFGMPSELWSREKVRAFFGWIHDFLDGPEENIAANEFVRGQFTDDTSQMVALMDAIIEEQGEIKPLTIARHIMKWAEGIDAFSKNILGPTSKGALIALQQGIPLEEIQANGVTNGAPMRIAPIGCLMPTSDKEAFIEAVRLACVPTHKSDIAIAGSVVIAWAISRAIEGAKWATIRTELPPLAQEVQSRFASTFSASLGRRIELAFTAVDKAPTIESGLDDIYDLIGSGMDVIESIPAALGIVELSEGDPMLCAQLCANLGGDTDTIGAMATAICGALSGISALPLAARQLIDQANRIDFGPYAEALAHYRQQDV</sequence>
<gene>
    <name evidence="3" type="ORF">I6H43_17100</name>
</gene>
<evidence type="ECO:0000256" key="2">
    <source>
        <dbReference type="ARBA" id="ARBA00022801"/>
    </source>
</evidence>
<proteinExistence type="inferred from homology"/>
<dbReference type="PANTHER" id="PTHR16222:SF24">
    <property type="entry name" value="ADP-RIBOSYLHYDROLASE ARH3"/>
    <property type="match status" value="1"/>
</dbReference>
<keyword evidence="2" id="KW-0378">Hydrolase</keyword>
<evidence type="ECO:0000313" key="3">
    <source>
        <dbReference type="EMBL" id="QQB19223.1"/>
    </source>
</evidence>
<dbReference type="Gene3D" id="1.10.4080.10">
    <property type="entry name" value="ADP-ribosylation/Crystallin J1"/>
    <property type="match status" value="1"/>
</dbReference>
<accession>A0A7T4DNJ4</accession>
<organism evidence="3 4">
    <name type="scientific">Aeromonas jandaei</name>
    <dbReference type="NCBI Taxonomy" id="650"/>
    <lineage>
        <taxon>Bacteria</taxon>
        <taxon>Pseudomonadati</taxon>
        <taxon>Pseudomonadota</taxon>
        <taxon>Gammaproteobacteria</taxon>
        <taxon>Aeromonadales</taxon>
        <taxon>Aeromonadaceae</taxon>
        <taxon>Aeromonas</taxon>
    </lineage>
</organism>
<dbReference type="RefSeq" id="WP_042031529.1">
    <property type="nucleotide sequence ID" value="NZ_CAWMFX010000027.1"/>
</dbReference>
<comment type="similarity">
    <text evidence="1">Belongs to the ADP-ribosylglycohydrolase family.</text>
</comment>
<dbReference type="GeneID" id="69553029"/>
<evidence type="ECO:0000256" key="1">
    <source>
        <dbReference type="ARBA" id="ARBA00010702"/>
    </source>
</evidence>
<dbReference type="InterPro" id="IPR050792">
    <property type="entry name" value="ADP-ribosylglycohydrolase"/>
</dbReference>
<dbReference type="InterPro" id="IPR005502">
    <property type="entry name" value="Ribosyl_crysJ1"/>
</dbReference>
<keyword evidence="4" id="KW-1185">Reference proteome</keyword>
<protein>
    <submittedName>
        <fullName evidence="3">ADP-ribosylglycohydrolase family protein</fullName>
    </submittedName>
</protein>
<dbReference type="SUPFAM" id="SSF101478">
    <property type="entry name" value="ADP-ribosylglycohydrolase"/>
    <property type="match status" value="1"/>
</dbReference>
<name>A0A7T4DNJ4_AERJA</name>
<reference evidence="3 4" key="1">
    <citation type="submission" date="2020-12" db="EMBL/GenBank/DDBJ databases">
        <title>FDA dAtabase for Regulatory Grade micrObial Sequences (FDA-ARGOS): Supporting development and validation of Infectious Disease Dx tests.</title>
        <authorList>
            <person name="Sproer C."/>
            <person name="Gronow S."/>
            <person name="Severitt S."/>
            <person name="Schroder I."/>
            <person name="Tallon L."/>
            <person name="Sadzewicz L."/>
            <person name="Zhao X."/>
            <person name="Boylan J."/>
            <person name="Ott S."/>
            <person name="Bowen H."/>
            <person name="Vavikolanu K."/>
            <person name="Mehta A."/>
            <person name="Aluvathingal J."/>
            <person name="Nadendla S."/>
            <person name="Lowell S."/>
            <person name="Myers T."/>
            <person name="Yan Y."/>
            <person name="Sichtig H."/>
        </authorList>
    </citation>
    <scope>NUCLEOTIDE SEQUENCE [LARGE SCALE GENOMIC DNA]</scope>
    <source>
        <strain evidence="3 4">FDAARGOS_986</strain>
    </source>
</reference>
<dbReference type="Pfam" id="PF03747">
    <property type="entry name" value="ADP_ribosyl_GH"/>
    <property type="match status" value="1"/>
</dbReference>
<dbReference type="PANTHER" id="PTHR16222">
    <property type="entry name" value="ADP-RIBOSYLGLYCOHYDROLASE"/>
    <property type="match status" value="1"/>
</dbReference>
<dbReference type="Proteomes" id="UP000595481">
    <property type="component" value="Chromosome"/>
</dbReference>
<dbReference type="EMBL" id="CP066092">
    <property type="protein sequence ID" value="QQB19223.1"/>
    <property type="molecule type" value="Genomic_DNA"/>
</dbReference>